<evidence type="ECO:0000313" key="1">
    <source>
        <dbReference type="EMBL" id="MCW1077164.1"/>
    </source>
</evidence>
<organism evidence="1 2">
    <name type="scientific">Streptococcus anginosus</name>
    <dbReference type="NCBI Taxonomy" id="1328"/>
    <lineage>
        <taxon>Bacteria</taxon>
        <taxon>Bacillati</taxon>
        <taxon>Bacillota</taxon>
        <taxon>Bacilli</taxon>
        <taxon>Lactobacillales</taxon>
        <taxon>Streptococcaceae</taxon>
        <taxon>Streptococcus</taxon>
        <taxon>Streptococcus anginosus group</taxon>
    </lineage>
</organism>
<dbReference type="RefSeq" id="WP_049533689.1">
    <property type="nucleotide sequence ID" value="NZ_CP069892.1"/>
</dbReference>
<sequence length="140" mass="16098">MFPDFSLEEALIYNATAHDPYSKESVARRMIASGVSERAVSILLGMDLEQIEKLSCSDAIMLMKLLDGFNDVFHRYEATEGILPQAYRNVEKVKEWYTEHGIEEPNLFRDSVDIDTGFARVFGLTPSQHKDFIERYVDKK</sequence>
<evidence type="ECO:0000313" key="2">
    <source>
        <dbReference type="Proteomes" id="UP001208682"/>
    </source>
</evidence>
<dbReference type="Proteomes" id="UP001208682">
    <property type="component" value="Unassembled WGS sequence"/>
</dbReference>
<proteinExistence type="predicted"/>
<name>A0ABD4U4Z5_STRAP</name>
<dbReference type="EMBL" id="JAPAIP010000027">
    <property type="protein sequence ID" value="MCW1077164.1"/>
    <property type="molecule type" value="Genomic_DNA"/>
</dbReference>
<dbReference type="AlphaFoldDB" id="A0ABD4U4Z5"/>
<accession>A0ABD4U4Z5</accession>
<gene>
    <name evidence="1" type="ORF">OJ589_08425</name>
</gene>
<comment type="caution">
    <text evidence="1">The sequence shown here is derived from an EMBL/GenBank/DDBJ whole genome shotgun (WGS) entry which is preliminary data.</text>
</comment>
<evidence type="ECO:0008006" key="3">
    <source>
        <dbReference type="Google" id="ProtNLM"/>
    </source>
</evidence>
<protein>
    <recommendedName>
        <fullName evidence="3">Phage protein</fullName>
    </recommendedName>
</protein>
<reference evidence="1 2" key="1">
    <citation type="submission" date="2022-10" db="EMBL/GenBank/DDBJ databases">
        <title>Comparative genomic study of S. anginosus.</title>
        <authorList>
            <person name="Prasad A."/>
            <person name="Ene A."/>
            <person name="Jablonska S."/>
            <person name="Du J."/>
            <person name="Wolfe A.J."/>
            <person name="Putonti C."/>
        </authorList>
    </citation>
    <scope>NUCLEOTIDE SEQUENCE [LARGE SCALE GENOMIC DNA]</scope>
    <source>
        <strain evidence="1 2">UMB1339</strain>
    </source>
</reference>